<keyword evidence="2" id="KW-1185">Reference proteome</keyword>
<dbReference type="AlphaFoldDB" id="A0AA38MPU1"/>
<accession>A0AA38MPU1</accession>
<proteinExistence type="predicted"/>
<reference evidence="1" key="1">
    <citation type="journal article" date="2023" name="G3 (Bethesda)">
        <title>Whole genome assemblies of Zophobas morio and Tenebrio molitor.</title>
        <authorList>
            <person name="Kaur S."/>
            <person name="Stinson S.A."/>
            <person name="diCenzo G.C."/>
        </authorList>
    </citation>
    <scope>NUCLEOTIDE SEQUENCE</scope>
    <source>
        <strain evidence="1">QUZm001</strain>
    </source>
</reference>
<gene>
    <name evidence="1" type="ORF">Zmor_008533</name>
</gene>
<comment type="caution">
    <text evidence="1">The sequence shown here is derived from an EMBL/GenBank/DDBJ whole genome shotgun (WGS) entry which is preliminary data.</text>
</comment>
<sequence>MVAFAFDFVGPLSCGSPRPQSQHRRLSHCSSAFNLTPIWSSSSHYSNLFRLDAKLGSFNKVVKARRANSCIRLDGVRSRNTAICILNSLLQSDTHTHDICSLTWRDFISTQPANAINLRKSVAVLPSITSPERCRWKKQKKTTREGNYHSQSVLIYEDAARVQANYHILWARMLPEISADERMV</sequence>
<evidence type="ECO:0000313" key="2">
    <source>
        <dbReference type="Proteomes" id="UP001168821"/>
    </source>
</evidence>
<organism evidence="1 2">
    <name type="scientific">Zophobas morio</name>
    <dbReference type="NCBI Taxonomy" id="2755281"/>
    <lineage>
        <taxon>Eukaryota</taxon>
        <taxon>Metazoa</taxon>
        <taxon>Ecdysozoa</taxon>
        <taxon>Arthropoda</taxon>
        <taxon>Hexapoda</taxon>
        <taxon>Insecta</taxon>
        <taxon>Pterygota</taxon>
        <taxon>Neoptera</taxon>
        <taxon>Endopterygota</taxon>
        <taxon>Coleoptera</taxon>
        <taxon>Polyphaga</taxon>
        <taxon>Cucujiformia</taxon>
        <taxon>Tenebrionidae</taxon>
        <taxon>Zophobas</taxon>
    </lineage>
</organism>
<protein>
    <submittedName>
        <fullName evidence="1">Uncharacterized protein</fullName>
    </submittedName>
</protein>
<evidence type="ECO:0000313" key="1">
    <source>
        <dbReference type="EMBL" id="KAJ3664356.1"/>
    </source>
</evidence>
<name>A0AA38MPU1_9CUCU</name>
<dbReference type="Proteomes" id="UP001168821">
    <property type="component" value="Unassembled WGS sequence"/>
</dbReference>
<dbReference type="EMBL" id="JALNTZ010000002">
    <property type="protein sequence ID" value="KAJ3664356.1"/>
    <property type="molecule type" value="Genomic_DNA"/>
</dbReference>